<evidence type="ECO:0000313" key="4">
    <source>
        <dbReference type="WBParaSite" id="PgR093_g029_t02"/>
    </source>
</evidence>
<proteinExistence type="predicted"/>
<keyword evidence="2" id="KW-1185">Reference proteome</keyword>
<sequence length="82" mass="9060">MFRASVIFIAFLLVAMVSSSVIPASYTWKPRIRFRRQLDVAFSDPGGGPMRLTGLGWDGRMIDPSINSGIYTPNADVVQLNI</sequence>
<accession>A0A915C6S7</accession>
<evidence type="ECO:0000256" key="1">
    <source>
        <dbReference type="SAM" id="SignalP"/>
    </source>
</evidence>
<dbReference type="WBParaSite" id="PgR093_g029_t02">
    <property type="protein sequence ID" value="PgR093_g029_t02"/>
    <property type="gene ID" value="PgR093_g029"/>
</dbReference>
<dbReference type="AlphaFoldDB" id="A0A915C6S7"/>
<reference evidence="3 4" key="1">
    <citation type="submission" date="2022-11" db="UniProtKB">
        <authorList>
            <consortium name="WormBaseParasite"/>
        </authorList>
    </citation>
    <scope>IDENTIFICATION</scope>
</reference>
<organism evidence="2 3">
    <name type="scientific">Parascaris univalens</name>
    <name type="common">Nematode worm</name>
    <dbReference type="NCBI Taxonomy" id="6257"/>
    <lineage>
        <taxon>Eukaryota</taxon>
        <taxon>Metazoa</taxon>
        <taxon>Ecdysozoa</taxon>
        <taxon>Nematoda</taxon>
        <taxon>Chromadorea</taxon>
        <taxon>Rhabditida</taxon>
        <taxon>Spirurina</taxon>
        <taxon>Ascaridomorpha</taxon>
        <taxon>Ascaridoidea</taxon>
        <taxon>Ascarididae</taxon>
        <taxon>Parascaris</taxon>
    </lineage>
</organism>
<name>A0A915C6S7_PARUN</name>
<feature type="signal peptide" evidence="1">
    <location>
        <begin position="1"/>
        <end position="19"/>
    </location>
</feature>
<evidence type="ECO:0000313" key="2">
    <source>
        <dbReference type="Proteomes" id="UP000887569"/>
    </source>
</evidence>
<dbReference type="Proteomes" id="UP000887569">
    <property type="component" value="Unplaced"/>
</dbReference>
<feature type="chain" id="PRO_5038324342" evidence="1">
    <location>
        <begin position="20"/>
        <end position="82"/>
    </location>
</feature>
<keyword evidence="1" id="KW-0732">Signal</keyword>
<evidence type="ECO:0000313" key="3">
    <source>
        <dbReference type="WBParaSite" id="PgR093_g029_t01"/>
    </source>
</evidence>
<protein>
    <submittedName>
        <fullName evidence="3 4">Uncharacterized protein</fullName>
    </submittedName>
</protein>
<dbReference type="WBParaSite" id="PgR093_g029_t01">
    <property type="protein sequence ID" value="PgR093_g029_t01"/>
    <property type="gene ID" value="PgR093_g029"/>
</dbReference>